<dbReference type="OrthoDB" id="10411186at2759"/>
<evidence type="ECO:0008006" key="5">
    <source>
        <dbReference type="Google" id="ProtNLM"/>
    </source>
</evidence>
<name>A0A8S3PX72_MYTED</name>
<evidence type="ECO:0000256" key="2">
    <source>
        <dbReference type="SAM" id="MobiDB-lite"/>
    </source>
</evidence>
<sequence length="452" mass="49788">MKPQKRNRQPPNSLRSGAEKKATSKRKRPNVSNVHSDPERPMAPRGNQNIIASGSHSTQVMVNASGDEIIAPNQNLSDRAELDPVTVAIPGPSSSRVPMSSTESLRPESHDVATTIHRRAADNGSSIVSQVGMVPSIQDSHALQTVSTTSRQGTYSNAKPTMEILDVEVEKLVHFSMAKNTWKTYKTALESLAKFSKEYDLNVSWPIQIDVLTRFIAYLSYSGLTSSTINTYLSGISHKHKLLGVTDTTCTFIVSKIPFVKQTQGPSDDLHIFTSADNTKLIGNCTTDVTFTPPPGSTGKYRFCFNIFLPNIPGETRCFYVIYMEYTPAPIRHEHFPLGCTDYEDINFSCRNWNNSIGICRTTYGPVHTIARHRCPRFCSLCQSSIGAPQSQLLPTIASGTCGDILGNDCLTINITNICRNTFGQKYCAKHCNQCKESVGLLPDIGSLFGRK</sequence>
<accession>A0A8S3PX72</accession>
<keyword evidence="1" id="KW-0238">DNA-binding</keyword>
<keyword evidence="4" id="KW-1185">Reference proteome</keyword>
<dbReference type="SUPFAM" id="SSF47823">
    <property type="entry name" value="lambda integrase-like, N-terminal domain"/>
    <property type="match status" value="1"/>
</dbReference>
<organism evidence="3 4">
    <name type="scientific">Mytilus edulis</name>
    <name type="common">Blue mussel</name>
    <dbReference type="NCBI Taxonomy" id="6550"/>
    <lineage>
        <taxon>Eukaryota</taxon>
        <taxon>Metazoa</taxon>
        <taxon>Spiralia</taxon>
        <taxon>Lophotrochozoa</taxon>
        <taxon>Mollusca</taxon>
        <taxon>Bivalvia</taxon>
        <taxon>Autobranchia</taxon>
        <taxon>Pteriomorphia</taxon>
        <taxon>Mytilida</taxon>
        <taxon>Mytiloidea</taxon>
        <taxon>Mytilidae</taxon>
        <taxon>Mytilinae</taxon>
        <taxon>Mytilus</taxon>
    </lineage>
</organism>
<dbReference type="EMBL" id="CAJPWZ010000252">
    <property type="protein sequence ID" value="CAG2188547.1"/>
    <property type="molecule type" value="Genomic_DNA"/>
</dbReference>
<proteinExistence type="predicted"/>
<dbReference type="GO" id="GO:0003677">
    <property type="term" value="F:DNA binding"/>
    <property type="evidence" value="ECO:0007669"/>
    <property type="project" value="UniProtKB-KW"/>
</dbReference>
<comment type="caution">
    <text evidence="3">The sequence shown here is derived from an EMBL/GenBank/DDBJ whole genome shotgun (WGS) entry which is preliminary data.</text>
</comment>
<dbReference type="AlphaFoldDB" id="A0A8S3PX72"/>
<dbReference type="Proteomes" id="UP000683360">
    <property type="component" value="Unassembled WGS sequence"/>
</dbReference>
<evidence type="ECO:0000256" key="1">
    <source>
        <dbReference type="ARBA" id="ARBA00023125"/>
    </source>
</evidence>
<dbReference type="InterPro" id="IPR010998">
    <property type="entry name" value="Integrase_recombinase_N"/>
</dbReference>
<evidence type="ECO:0000313" key="4">
    <source>
        <dbReference type="Proteomes" id="UP000683360"/>
    </source>
</evidence>
<gene>
    <name evidence="3" type="ORF">MEDL_3962</name>
</gene>
<feature type="region of interest" description="Disordered" evidence="2">
    <location>
        <begin position="1"/>
        <end position="51"/>
    </location>
</feature>
<evidence type="ECO:0000313" key="3">
    <source>
        <dbReference type="EMBL" id="CAG2188547.1"/>
    </source>
</evidence>
<reference evidence="3" key="1">
    <citation type="submission" date="2021-03" db="EMBL/GenBank/DDBJ databases">
        <authorList>
            <person name="Bekaert M."/>
        </authorList>
    </citation>
    <scope>NUCLEOTIDE SEQUENCE</scope>
</reference>
<dbReference type="Gene3D" id="1.10.150.130">
    <property type="match status" value="1"/>
</dbReference>
<protein>
    <recommendedName>
        <fullName evidence="5">ShKT domain-containing protein</fullName>
    </recommendedName>
</protein>